<evidence type="ECO:0000313" key="2">
    <source>
        <dbReference type="Proteomes" id="UP000199159"/>
    </source>
</evidence>
<dbReference type="Gene3D" id="3.40.30.10">
    <property type="entry name" value="Glutaredoxin"/>
    <property type="match status" value="1"/>
</dbReference>
<evidence type="ECO:0000313" key="1">
    <source>
        <dbReference type="EMBL" id="SDP29576.1"/>
    </source>
</evidence>
<dbReference type="EMBL" id="FNJU01000002">
    <property type="protein sequence ID" value="SDP29576.1"/>
    <property type="molecule type" value="Genomic_DNA"/>
</dbReference>
<sequence length="114" mass="13276">MMSMIILTSCQREVKETDLFAQEREKYIVFFSDEENLDKEGNYYDALLELKKNYPSNSLTMKVVPLKEYDKYSNFNINTFPTLLVMKNETVVKQIDGDAATEEIITSIEEALKK</sequence>
<protein>
    <submittedName>
        <fullName evidence="1">Thioredoxin</fullName>
    </submittedName>
</protein>
<organism evidence="1 2">
    <name type="scientific">Litchfieldia salsa</name>
    <dbReference type="NCBI Taxonomy" id="930152"/>
    <lineage>
        <taxon>Bacteria</taxon>
        <taxon>Bacillati</taxon>
        <taxon>Bacillota</taxon>
        <taxon>Bacilli</taxon>
        <taxon>Bacillales</taxon>
        <taxon>Bacillaceae</taxon>
        <taxon>Litchfieldia</taxon>
    </lineage>
</organism>
<proteinExistence type="predicted"/>
<dbReference type="Proteomes" id="UP000199159">
    <property type="component" value="Unassembled WGS sequence"/>
</dbReference>
<dbReference type="InterPro" id="IPR036249">
    <property type="entry name" value="Thioredoxin-like_sf"/>
</dbReference>
<reference evidence="2" key="1">
    <citation type="submission" date="2016-10" db="EMBL/GenBank/DDBJ databases">
        <authorList>
            <person name="Varghese N."/>
            <person name="Submissions S."/>
        </authorList>
    </citation>
    <scope>NUCLEOTIDE SEQUENCE [LARGE SCALE GENOMIC DNA]</scope>
    <source>
        <strain evidence="2">IBRC-M10078</strain>
    </source>
</reference>
<keyword evidence="2" id="KW-1185">Reference proteome</keyword>
<gene>
    <name evidence="1" type="ORF">SAMN05216565_102243</name>
</gene>
<name>A0A1H0RKP0_9BACI</name>
<dbReference type="SUPFAM" id="SSF52833">
    <property type="entry name" value="Thioredoxin-like"/>
    <property type="match status" value="1"/>
</dbReference>
<dbReference type="STRING" id="930152.SAMN05216565_102243"/>
<accession>A0A1H0RKP0</accession>
<dbReference type="AlphaFoldDB" id="A0A1H0RKP0"/>